<protein>
    <submittedName>
        <fullName evidence="1">Uncharacterized protein</fullName>
    </submittedName>
</protein>
<sequence>MNSNAIEVILNNYKNIELFNGNEAETRLKVINRILTEVLLWTDEDIKPEEHVTEDGLTTYADYILKTANVALVVEAKKGGETFDSRSDKRRIKLSNSFLQSEIGNAIIQARDYARKFGIDYAVATNGNVWACFPAQRHDQVKFNDSTAIIFWSLTDCLKDNYQEFYDLLSREAVISGSLETALLGRVENQIEDRKIKSFYNHQTRNINSNPIYSLLSSEMRTAFSDSIANLDDDSFERCYVTTPESIKFDSKIRMNIVRRQSVINGETLRGLNDKDTPKIISKFTVRGKKGIIVADNKPLAILLLGTVGSGKTTFIHYMRKVRIKELFLEKKDAETPHWLHIDFLDNPNGNSVTDFIYKSIFDYIINHPVLKTKDFVFEAFKADIDAINAGPLFLLNEEDKNRKISDFLYEKYSQVKPYVERIISLVTSQSSFFLIIDNVDQIESDQKQSEIFTESLSLSRAISINLILALRQSTFIKHKSSPAIDAFDFETILIEPPRISSVIAKRFSLVKYMTTSRKGDFIAENGAKIHLDDVSQLVDILSGSVLGSEIGNRIEVMATDDVRLALRMTREFLERGYTSPGKAIQIYQEQGRYLLPRHEAFRAIILGSGMTYSESSSSIANPFDSGLAMNQLQLLRLYILNVIVNYASDTSFRQMDGSLLVENLRKIGVGDVFTLKVLKDLCDKRILFTASHTPASISSSFIPSRLGGYIVKELVSNFTFVECMLFDTYISDIYTWNNMRSLSSRIESERDIVTRVRLRVNRARIFYDAMEKLINPIVMQAVNRGLPVQWCSDPLKERRSDLRKEMMRVIRSAKRNYQVEHTDNESVYYVDERI</sequence>
<name>A0ABZ0MYH9_9ENTR</name>
<dbReference type="Gene3D" id="3.40.50.300">
    <property type="entry name" value="P-loop containing nucleotide triphosphate hydrolases"/>
    <property type="match status" value="1"/>
</dbReference>
<accession>A0ABZ0MYH9</accession>
<dbReference type="EMBL" id="CP137745">
    <property type="protein sequence ID" value="WOZ79971.1"/>
    <property type="molecule type" value="Genomic_DNA"/>
</dbReference>
<evidence type="ECO:0000313" key="1">
    <source>
        <dbReference type="EMBL" id="WOZ79971.1"/>
    </source>
</evidence>
<evidence type="ECO:0000313" key="2">
    <source>
        <dbReference type="Proteomes" id="UP001302368"/>
    </source>
</evidence>
<proteinExistence type="predicted"/>
<keyword evidence="2" id="KW-1185">Reference proteome</keyword>
<dbReference type="RefSeq" id="WP_305737694.1">
    <property type="nucleotide sequence ID" value="NZ_CP137745.1"/>
</dbReference>
<dbReference type="InterPro" id="IPR027417">
    <property type="entry name" value="P-loop_NTPase"/>
</dbReference>
<dbReference type="Proteomes" id="UP001302368">
    <property type="component" value="Plasmid pKS2022"/>
</dbReference>
<dbReference type="SUPFAM" id="SSF52540">
    <property type="entry name" value="P-loop containing nucleoside triphosphate hydrolases"/>
    <property type="match status" value="1"/>
</dbReference>
<geneLocation type="plasmid" evidence="1 2">
    <name>pKS2022</name>
</geneLocation>
<gene>
    <name evidence="1" type="ORF">Q8Y70_23735</name>
</gene>
<keyword evidence="1" id="KW-0614">Plasmid</keyword>
<organism evidence="1 2">
    <name type="scientific">Kosakonia sacchari</name>
    <dbReference type="NCBI Taxonomy" id="1158459"/>
    <lineage>
        <taxon>Bacteria</taxon>
        <taxon>Pseudomonadati</taxon>
        <taxon>Pseudomonadota</taxon>
        <taxon>Gammaproteobacteria</taxon>
        <taxon>Enterobacterales</taxon>
        <taxon>Enterobacteriaceae</taxon>
        <taxon>Kosakonia</taxon>
    </lineage>
</organism>
<reference evidence="1 2" key="1">
    <citation type="submission" date="2023-10" db="EMBL/GenBank/DDBJ databases">
        <title>Genome sequencing of the isolated polysaccharide-producing bacterium Kosakonia sacchari KS2022.</title>
        <authorList>
            <person name="Yi X."/>
        </authorList>
    </citation>
    <scope>NUCLEOTIDE SEQUENCE [LARGE SCALE GENOMIC DNA]</scope>
    <source>
        <strain evidence="1 2">KS2022</strain>
        <plasmid evidence="1 2">pKS2022</plasmid>
    </source>
</reference>